<dbReference type="Pfam" id="PF00990">
    <property type="entry name" value="GGDEF"/>
    <property type="match status" value="1"/>
</dbReference>
<proteinExistence type="predicted"/>
<organism evidence="3 4">
    <name type="scientific">Actinosynnema mirum (strain ATCC 29888 / DSM 43827 / JCM 3225 / NBRC 14064 / NCIMB 13271 / NRRL B-12336 / IMRU 3971 / 101)</name>
    <dbReference type="NCBI Taxonomy" id="446462"/>
    <lineage>
        <taxon>Bacteria</taxon>
        <taxon>Bacillati</taxon>
        <taxon>Actinomycetota</taxon>
        <taxon>Actinomycetes</taxon>
        <taxon>Pseudonocardiales</taxon>
        <taxon>Pseudonocardiaceae</taxon>
        <taxon>Actinosynnema</taxon>
    </lineage>
</organism>
<evidence type="ECO:0000256" key="1">
    <source>
        <dbReference type="SAM" id="MobiDB-lite"/>
    </source>
</evidence>
<dbReference type="CDD" id="cd01949">
    <property type="entry name" value="GGDEF"/>
    <property type="match status" value="1"/>
</dbReference>
<dbReference type="Gene3D" id="1.25.40.10">
    <property type="entry name" value="Tetratricopeptide repeat domain"/>
    <property type="match status" value="1"/>
</dbReference>
<dbReference type="InterPro" id="IPR000160">
    <property type="entry name" value="GGDEF_dom"/>
</dbReference>
<dbReference type="InterPro" id="IPR029787">
    <property type="entry name" value="Nucleotide_cyclase"/>
</dbReference>
<dbReference type="Gene3D" id="3.30.70.270">
    <property type="match status" value="1"/>
</dbReference>
<dbReference type="PANTHER" id="PTHR45138:SF9">
    <property type="entry name" value="DIGUANYLATE CYCLASE DGCM-RELATED"/>
    <property type="match status" value="1"/>
</dbReference>
<dbReference type="OrthoDB" id="23692at2"/>
<dbReference type="SUPFAM" id="SSF55073">
    <property type="entry name" value="Nucleotide cyclase"/>
    <property type="match status" value="1"/>
</dbReference>
<dbReference type="InterPro" id="IPR050469">
    <property type="entry name" value="Diguanylate_Cyclase"/>
</dbReference>
<accession>C6WJD3</accession>
<dbReference type="eggNOG" id="COG2199">
    <property type="taxonomic scope" value="Bacteria"/>
</dbReference>
<reference evidence="3 4" key="1">
    <citation type="journal article" date="2009" name="Stand. Genomic Sci.">
        <title>Complete genome sequence of Actinosynnema mirum type strain (101).</title>
        <authorList>
            <person name="Land M."/>
            <person name="Lapidus A."/>
            <person name="Mayilraj S."/>
            <person name="Chen F."/>
            <person name="Copeland A."/>
            <person name="Del Rio T.G."/>
            <person name="Nolan M."/>
            <person name="Lucas S."/>
            <person name="Tice H."/>
            <person name="Cheng J.F."/>
            <person name="Chertkov O."/>
            <person name="Bruce D."/>
            <person name="Goodwin L."/>
            <person name="Pitluck S."/>
            <person name="Rohde M."/>
            <person name="Goker M."/>
            <person name="Pati A."/>
            <person name="Ivanova N."/>
            <person name="Mavromatis K."/>
            <person name="Chen A."/>
            <person name="Palaniappan K."/>
            <person name="Hauser L."/>
            <person name="Chang Y.J."/>
            <person name="Jeffries C.C."/>
            <person name="Brettin T."/>
            <person name="Detter J.C."/>
            <person name="Han C."/>
            <person name="Chain P."/>
            <person name="Tindall B.J."/>
            <person name="Bristow J."/>
            <person name="Eisen J.A."/>
            <person name="Markowitz V."/>
            <person name="Hugenholtz P."/>
            <person name="Kyrpides N.C."/>
            <person name="Klenk H.P."/>
        </authorList>
    </citation>
    <scope>NUCLEOTIDE SEQUENCE [LARGE SCALE GENOMIC DNA]</scope>
    <source>
        <strain evidence="4">ATCC 29888 / DSM 43827 / JCM 3225 / NBRC 14064 / NCIMB 13271 / NRRL B-12336 / IMRU 3971 / 101</strain>
    </source>
</reference>
<evidence type="ECO:0000259" key="2">
    <source>
        <dbReference type="PROSITE" id="PS50887"/>
    </source>
</evidence>
<dbReference type="NCBIfam" id="TIGR00254">
    <property type="entry name" value="GGDEF"/>
    <property type="match status" value="1"/>
</dbReference>
<dbReference type="AlphaFoldDB" id="C6WJD3"/>
<dbReference type="GO" id="GO:0005886">
    <property type="term" value="C:plasma membrane"/>
    <property type="evidence" value="ECO:0007669"/>
    <property type="project" value="TreeGrafter"/>
</dbReference>
<feature type="compositionally biased region" description="Low complexity" evidence="1">
    <location>
        <begin position="582"/>
        <end position="603"/>
    </location>
</feature>
<feature type="compositionally biased region" description="Basic and acidic residues" evidence="1">
    <location>
        <begin position="551"/>
        <end position="561"/>
    </location>
</feature>
<dbReference type="eggNOG" id="COG2909">
    <property type="taxonomic scope" value="Bacteria"/>
</dbReference>
<evidence type="ECO:0000313" key="3">
    <source>
        <dbReference type="EMBL" id="ACU34565.1"/>
    </source>
</evidence>
<dbReference type="Proteomes" id="UP000002213">
    <property type="component" value="Chromosome"/>
</dbReference>
<dbReference type="STRING" id="446462.Amir_0602"/>
<feature type="compositionally biased region" description="Basic and acidic residues" evidence="1">
    <location>
        <begin position="517"/>
        <end position="542"/>
    </location>
</feature>
<dbReference type="PANTHER" id="PTHR45138">
    <property type="entry name" value="REGULATORY COMPONENTS OF SENSORY TRANSDUCTION SYSTEM"/>
    <property type="match status" value="1"/>
</dbReference>
<dbReference type="GO" id="GO:0043709">
    <property type="term" value="P:cell adhesion involved in single-species biofilm formation"/>
    <property type="evidence" value="ECO:0007669"/>
    <property type="project" value="TreeGrafter"/>
</dbReference>
<protein>
    <submittedName>
        <fullName evidence="3">Diguanylate cyclase</fullName>
    </submittedName>
</protein>
<dbReference type="PROSITE" id="PS50887">
    <property type="entry name" value="GGDEF"/>
    <property type="match status" value="1"/>
</dbReference>
<dbReference type="EMBL" id="CP001630">
    <property type="protein sequence ID" value="ACU34565.1"/>
    <property type="molecule type" value="Genomic_DNA"/>
</dbReference>
<keyword evidence="4" id="KW-1185">Reference proteome</keyword>
<dbReference type="InterPro" id="IPR011990">
    <property type="entry name" value="TPR-like_helical_dom_sf"/>
</dbReference>
<feature type="region of interest" description="Disordered" evidence="1">
    <location>
        <begin position="481"/>
        <end position="637"/>
    </location>
</feature>
<gene>
    <name evidence="3" type="ordered locus">Amir_0602</name>
</gene>
<dbReference type="KEGG" id="ami:Amir_0602"/>
<dbReference type="GO" id="GO:1902201">
    <property type="term" value="P:negative regulation of bacterial-type flagellum-dependent cell motility"/>
    <property type="evidence" value="ECO:0007669"/>
    <property type="project" value="TreeGrafter"/>
</dbReference>
<dbReference type="SUPFAM" id="SSF48452">
    <property type="entry name" value="TPR-like"/>
    <property type="match status" value="1"/>
</dbReference>
<feature type="compositionally biased region" description="Low complexity" evidence="1">
    <location>
        <begin position="506"/>
        <end position="516"/>
    </location>
</feature>
<dbReference type="SMART" id="SM00267">
    <property type="entry name" value="GGDEF"/>
    <property type="match status" value="1"/>
</dbReference>
<dbReference type="GO" id="GO:0052621">
    <property type="term" value="F:diguanylate cyclase activity"/>
    <property type="evidence" value="ECO:0007669"/>
    <property type="project" value="TreeGrafter"/>
</dbReference>
<feature type="domain" description="GGDEF" evidence="2">
    <location>
        <begin position="351"/>
        <end position="486"/>
    </location>
</feature>
<dbReference type="RefSeq" id="WP_012783227.1">
    <property type="nucleotide sequence ID" value="NC_013093.1"/>
</dbReference>
<name>C6WJD3_ACTMD</name>
<feature type="compositionally biased region" description="Gly residues" evidence="1">
    <location>
        <begin position="487"/>
        <end position="501"/>
    </location>
</feature>
<dbReference type="HOGENOM" id="CLU_028952_0_0_11"/>
<evidence type="ECO:0000313" key="4">
    <source>
        <dbReference type="Proteomes" id="UP000002213"/>
    </source>
</evidence>
<dbReference type="InterPro" id="IPR043128">
    <property type="entry name" value="Rev_trsase/Diguanyl_cyclase"/>
</dbReference>
<sequence>MDQRADEVSDPEARIKALLNAGRLAEANTTFDEVVNRPPPGADRWARSAALVNRAKLAWRLGRIPLALELAAEGWSDLEGEDPDHPDAARATHALAYLLEGIGNRRAAVDMMRVAVGIARRAGEAEVLAICLQGLGGLLNFRAISSQPDVALAAFEEARQCLAEGLPLASDDHMTRALLGAYSRSLAGVGELWQAELHADETVRRALVADDKWALAVGNWVLAVVHRERGDLLRARTLGSRAVTAAESINDPSLLLRFSQDLADICAGLGDPVGEAAALRCSVAAGTTATVTLQEGLGQALEQRRVAVQAQRLAVAAQEAAARDPLTGLANRLGLERAAATLLEGTAARGRVPWLVLVDVDWFKDVNDDAGHAAGDATLREIAQLLRRETRSDDLVARWAGDEFVVLLGNSAGGGGPEAGPVVAERIRAAVDGHDWQVVLGITRRPTVSIGVAAGPAKLDQLFAAADMALYRAKRLGRNRVEVEGPGSEGGSEGGSDGGSGEACEDAAAVGGAEADGSSRGRDGAGRGRPGRDAPRAERVEAGEPEPEQPEPERPEPERPESGQPESGQPEAEEPEAEHPEVVATEGGATEVVAAEVVATEELPVPEPTTPETGAPAVDAPAPDRSDEQPQAISPPR</sequence>